<evidence type="ECO:0000313" key="4">
    <source>
        <dbReference type="Proteomes" id="UP001194714"/>
    </source>
</evidence>
<comment type="caution">
    <text evidence="3">The sequence shown here is derived from an EMBL/GenBank/DDBJ whole genome shotgun (WGS) entry which is preliminary data.</text>
</comment>
<evidence type="ECO:0000256" key="2">
    <source>
        <dbReference type="SAM" id="MobiDB-lite"/>
    </source>
</evidence>
<organism evidence="3 4">
    <name type="scientific">Candidatus Neptunichlamydia vexilliferae</name>
    <dbReference type="NCBI Taxonomy" id="1651774"/>
    <lineage>
        <taxon>Bacteria</taxon>
        <taxon>Pseudomonadati</taxon>
        <taxon>Chlamydiota</taxon>
        <taxon>Chlamydiia</taxon>
        <taxon>Parachlamydiales</taxon>
        <taxon>Simkaniaceae</taxon>
        <taxon>Candidatus Neptunichlamydia</taxon>
    </lineage>
</organism>
<gene>
    <name evidence="3" type="ORF">NEPTK9_000679</name>
</gene>
<reference evidence="3 4" key="1">
    <citation type="submission" date="2020-01" db="EMBL/GenBank/DDBJ databases">
        <title>Draft genome sequence of Cand. Neptunochlamydia vexilliferae K9.</title>
        <authorList>
            <person name="Schulz F."/>
            <person name="Koestlbacher S."/>
            <person name="Wascher F."/>
            <person name="Pizzetti I."/>
            <person name="Horn M."/>
        </authorList>
    </citation>
    <scope>NUCLEOTIDE SEQUENCE [LARGE SCALE GENOMIC DNA]</scope>
    <source>
        <strain evidence="3 4">K9</strain>
    </source>
</reference>
<feature type="repeat" description="TPR" evidence="1">
    <location>
        <begin position="511"/>
        <end position="544"/>
    </location>
</feature>
<dbReference type="Proteomes" id="UP001194714">
    <property type="component" value="Unassembled WGS sequence"/>
</dbReference>
<keyword evidence="4" id="KW-1185">Reference proteome</keyword>
<name>A0ABS0AYH6_9BACT</name>
<dbReference type="SUPFAM" id="SSF48452">
    <property type="entry name" value="TPR-like"/>
    <property type="match status" value="1"/>
</dbReference>
<sequence>MSMNIRPLTSSDIPFAVYFTPKYQLSFTNKDPLKVDLKQSTSSKTFTAEVVYPSGKENFSAAKKEIKSLLKKGVVPVISPKSDGGYEVSFKKGLKTAPQPLPLIKELIIHIKKVLSSTEKAAKKFPIPLPASLNEKTIKENTQIAATFIQLAQNFSSQGDFKQALKQYKQALLYTERSQDYAPLIDIYKKNDQPKKAAFVALVHTYLKHLEASKPNDKGKQSNSSSQASSSSSSSSTTQVFNTTTGRKLPDIAIGKAVWEKHFGKGSIEGEEGTLPDDIEDILNAPTPFKVEGFSGKVRDTHILVWIPERVKGINVSLNSLSGLFNRYSYYHGPIGSKEGNKSTGKAHWVLMSKGLIEGTRNKSYIDHKKTIDMYACQGYVIPRAIDLAASLLIYEKATQQRLLPINPYTYARCQEKITNNQPVAIGNFGNQGFRVDFRYENYPESSKTPWISEYHGVALLIDLSDEKQINKVKREIRTEAIEQALEALEAFGDPKINELAIRYYEATAQNERAYSKAIALAKNSKPEKAIEYYQKALSLNPSAADAYKELKKLYDQLPSSQRTQSNFHLHLARFCSSYAQNKFQAAKDHYKQAQSLIPNSSSPMLTQLTLIDKKKEPKTAAVLYKELMEISGKKPKLYTYALEKLLKLNQRGETTKLIASLALRMAKLETEVKALKKERKKTHPLNTDTQQKFPDIAIGKAVWEKYFGKIGKEPPLPSNIEEILDQPCPFGLGKTVRDSHILVLIPETVNGKALTLNHLEQIIKSKDKSPYTYSESKSHRENLRKEVWNKPASPSHWVLMTRTVVPDSYNKNYEQQKKFFESTLYEHPPALDVAAASWVHHLYTGDYLYSEVKTRCKEKVKSLNLSDVTVGMFSKKGLDIRGSRYTTSDDGAIAWRNLTTEVIRNTEIQNKFSHAVFGKSIWQKHFKNVEGAEAPLPANIEEILSAPAPFEVEGYRKDIPTSKTHILVWIPEKINGIPLSLDTLGMIFKKKYRNHEKTYVSHVKTEVGSKKVNKPHWVLISKNVIKGSREKTYDTQKQLIGNYASKGYHLPKAVDVVTALFLIEKQTGEKLLAEKPFTYTRCEDLVNAQKWPVAVGGFGESIEVCHSSKESTHKHNGIVGFRNLSTQISRNTLVQQRFPNTVFGKTIWQKHFKNIEGTEAPLPADIEEILSAPAPFEVEGYKKDAPTSETHILVWIPEKVDGIGISLNGLQNLFGNHRFYKSEVEKELGEKINPSSHWILLSKNVLEGTREQTYSNQKKLLKSYASQGYVLPTALDVTTALLLHYKEKGKKLLSSAPNTYTRCQESINNNQWPLDVGGLSDKGLCITYDYGGSGNFNYKPNGMIAARTLESTQISRNTEIQKKFLHAVFGKSIWESHFKNVEGAEPPLPANIEEILSAPAPFEVEGYKKDAPTSETHILVWIPEKVDGVSLSLNNLQNLFGNYHGYSKEIKNEHGSKTTSSAHWILLSRNILKGTRGKGYPYQKKVMAAYSYEGYNLPSSLDIAAALLLYQSKNKKNLFPKGKDNNFSTLTRCLESVTNNNYPVAIGNSEDGRLYVHMHTDSYETSGIIGAKLLTSSGLSIQQRFRDTVFGKSIWQKHFKNIEGAEGPLPANIEEILKAPTTFKVEGYTERDPVHKTHLLVWVPRKVNGENLTLNNLQNLFGKYNFYSDHVKNYLGNKEVASHWILVSKGVLEGTRTTNTAGQLKIVDACASKGYALPTALDAAVVTLLYQKEKSG</sequence>
<feature type="region of interest" description="Disordered" evidence="2">
    <location>
        <begin position="212"/>
        <end position="242"/>
    </location>
</feature>
<dbReference type="PROSITE" id="PS50005">
    <property type="entry name" value="TPR"/>
    <property type="match status" value="2"/>
</dbReference>
<keyword evidence="1" id="KW-0802">TPR repeat</keyword>
<accession>A0ABS0AYH6</accession>
<feature type="compositionally biased region" description="Low complexity" evidence="2">
    <location>
        <begin position="222"/>
        <end position="236"/>
    </location>
</feature>
<dbReference type="InterPro" id="IPR011990">
    <property type="entry name" value="TPR-like_helical_dom_sf"/>
</dbReference>
<evidence type="ECO:0008006" key="5">
    <source>
        <dbReference type="Google" id="ProtNLM"/>
    </source>
</evidence>
<dbReference type="Gene3D" id="1.25.40.10">
    <property type="entry name" value="Tetratricopeptide repeat domain"/>
    <property type="match status" value="1"/>
</dbReference>
<dbReference type="InterPro" id="IPR019734">
    <property type="entry name" value="TPR_rpt"/>
</dbReference>
<dbReference type="EMBL" id="JAAEJV010000013">
    <property type="protein sequence ID" value="MBF5059171.1"/>
    <property type="molecule type" value="Genomic_DNA"/>
</dbReference>
<feature type="repeat" description="TPR" evidence="1">
    <location>
        <begin position="145"/>
        <end position="178"/>
    </location>
</feature>
<dbReference type="SMART" id="SM00028">
    <property type="entry name" value="TPR"/>
    <property type="match status" value="3"/>
</dbReference>
<dbReference type="Pfam" id="PF00515">
    <property type="entry name" value="TPR_1"/>
    <property type="match status" value="1"/>
</dbReference>
<evidence type="ECO:0000313" key="3">
    <source>
        <dbReference type="EMBL" id="MBF5059171.1"/>
    </source>
</evidence>
<proteinExistence type="predicted"/>
<protein>
    <recommendedName>
        <fullName evidence="5">Tetratricopeptide repeat protein</fullName>
    </recommendedName>
</protein>
<evidence type="ECO:0000256" key="1">
    <source>
        <dbReference type="PROSITE-ProRule" id="PRU00339"/>
    </source>
</evidence>